<feature type="domain" description="DUF7311" evidence="1">
    <location>
        <begin position="1"/>
        <end position="150"/>
    </location>
</feature>
<name>A0A830ENQ5_9EURY</name>
<accession>A0A830ENQ5</accession>
<dbReference type="InterPro" id="IPR055735">
    <property type="entry name" value="DUF7311"/>
</dbReference>
<evidence type="ECO:0000259" key="1">
    <source>
        <dbReference type="Pfam" id="PF23993"/>
    </source>
</evidence>
<dbReference type="OrthoDB" id="305508at2157"/>
<comment type="caution">
    <text evidence="2">The sequence shown here is derived from an EMBL/GenBank/DDBJ whole genome shotgun (WGS) entry which is preliminary data.</text>
</comment>
<sequence>MIRLVVAAALAVATLAVALPAVDDARTARSDTLIERTADRVERAGRALATTEDAVPTRSTAATRRVAFTLPERSLTAAQPGFVAVGGPPGGPGNRSTVTYAVSSPTHRHHLGIPIPVRTPQGPVVFRDPGPHAVDLALVRGDDGPELVVTRAADW</sequence>
<dbReference type="Proteomes" id="UP000653099">
    <property type="component" value="Unassembled WGS sequence"/>
</dbReference>
<reference evidence="2" key="2">
    <citation type="submission" date="2020-09" db="EMBL/GenBank/DDBJ databases">
        <authorList>
            <person name="Sun Q."/>
            <person name="Ohkuma M."/>
        </authorList>
    </citation>
    <scope>NUCLEOTIDE SEQUENCE</scope>
    <source>
        <strain evidence="2">JCM 14359</strain>
    </source>
</reference>
<dbReference type="Pfam" id="PF23993">
    <property type="entry name" value="DUF7311"/>
    <property type="match status" value="1"/>
</dbReference>
<evidence type="ECO:0000313" key="2">
    <source>
        <dbReference type="EMBL" id="GGJ08873.1"/>
    </source>
</evidence>
<proteinExistence type="predicted"/>
<dbReference type="AlphaFoldDB" id="A0A830ENQ5"/>
<keyword evidence="3" id="KW-1185">Reference proteome</keyword>
<dbReference type="RefSeq" id="WP_188787121.1">
    <property type="nucleotide sequence ID" value="NZ_BMOC01000011.1"/>
</dbReference>
<dbReference type="EMBL" id="BMOC01000011">
    <property type="protein sequence ID" value="GGJ08873.1"/>
    <property type="molecule type" value="Genomic_DNA"/>
</dbReference>
<reference evidence="2" key="1">
    <citation type="journal article" date="2014" name="Int. J. Syst. Evol. Microbiol.">
        <title>Complete genome sequence of Corynebacterium casei LMG S-19264T (=DSM 44701T), isolated from a smear-ripened cheese.</title>
        <authorList>
            <consortium name="US DOE Joint Genome Institute (JGI-PGF)"/>
            <person name="Walter F."/>
            <person name="Albersmeier A."/>
            <person name="Kalinowski J."/>
            <person name="Ruckert C."/>
        </authorList>
    </citation>
    <scope>NUCLEOTIDE SEQUENCE</scope>
    <source>
        <strain evidence="2">JCM 14359</strain>
    </source>
</reference>
<organism evidence="2 3">
    <name type="scientific">Halobellus salinus</name>
    <dbReference type="NCBI Taxonomy" id="931585"/>
    <lineage>
        <taxon>Archaea</taxon>
        <taxon>Methanobacteriati</taxon>
        <taxon>Methanobacteriota</taxon>
        <taxon>Stenosarchaea group</taxon>
        <taxon>Halobacteria</taxon>
        <taxon>Halobacteriales</taxon>
        <taxon>Haloferacaceae</taxon>
        <taxon>Halobellus</taxon>
    </lineage>
</organism>
<protein>
    <recommendedName>
        <fullName evidence="1">DUF7311 domain-containing protein</fullName>
    </recommendedName>
</protein>
<evidence type="ECO:0000313" key="3">
    <source>
        <dbReference type="Proteomes" id="UP000653099"/>
    </source>
</evidence>
<gene>
    <name evidence="2" type="ORF">GCM10008995_18450</name>
</gene>